<dbReference type="InterPro" id="IPR036875">
    <property type="entry name" value="Znf_CCHC_sf"/>
</dbReference>
<dbReference type="Pfam" id="PF22936">
    <property type="entry name" value="Pol_BBD"/>
    <property type="match status" value="1"/>
</dbReference>
<feature type="domain" description="Integrase catalytic" evidence="9">
    <location>
        <begin position="479"/>
        <end position="655"/>
    </location>
</feature>
<keyword evidence="6" id="KW-0175">Coiled coil</keyword>
<reference evidence="10 11" key="1">
    <citation type="submission" date="2024-04" db="EMBL/GenBank/DDBJ databases">
        <title>The reference genome of an endangered Asteraceae, Deinandra increscens subsp. villosa, native to the Central Coast of California.</title>
        <authorList>
            <person name="Guilliams M."/>
            <person name="Hasenstab-Lehman K."/>
            <person name="Meyer R."/>
            <person name="Mcevoy S."/>
        </authorList>
    </citation>
    <scope>NUCLEOTIDE SEQUENCE [LARGE SCALE GENOMIC DNA]</scope>
    <source>
        <tissue evidence="10">Leaf</tissue>
    </source>
</reference>
<keyword evidence="3" id="KW-0064">Aspartyl protease</keyword>
<dbReference type="Proteomes" id="UP001408789">
    <property type="component" value="Unassembled WGS sequence"/>
</dbReference>
<accession>A0AAP0DQ95</accession>
<keyword evidence="5" id="KW-0862">Zinc</keyword>
<evidence type="ECO:0000259" key="8">
    <source>
        <dbReference type="PROSITE" id="PS50158"/>
    </source>
</evidence>
<feature type="compositionally biased region" description="Polar residues" evidence="7">
    <location>
        <begin position="787"/>
        <end position="804"/>
    </location>
</feature>
<dbReference type="InterPro" id="IPR001584">
    <property type="entry name" value="Integrase_cat-core"/>
</dbReference>
<dbReference type="GO" id="GO:0003676">
    <property type="term" value="F:nucleic acid binding"/>
    <property type="evidence" value="ECO:0007669"/>
    <property type="project" value="InterPro"/>
</dbReference>
<feature type="region of interest" description="Disordered" evidence="7">
    <location>
        <begin position="203"/>
        <end position="248"/>
    </location>
</feature>
<evidence type="ECO:0000313" key="10">
    <source>
        <dbReference type="EMBL" id="KAK9077208.1"/>
    </source>
</evidence>
<gene>
    <name evidence="10" type="ORF">SSX86_005544</name>
</gene>
<dbReference type="Pfam" id="PF25597">
    <property type="entry name" value="SH3_retrovirus"/>
    <property type="match status" value="1"/>
</dbReference>
<dbReference type="GO" id="GO:0006508">
    <property type="term" value="P:proteolysis"/>
    <property type="evidence" value="ECO:0007669"/>
    <property type="project" value="UniProtKB-KW"/>
</dbReference>
<proteinExistence type="predicted"/>
<dbReference type="Gene3D" id="4.10.60.10">
    <property type="entry name" value="Zinc finger, CCHC-type"/>
    <property type="match status" value="1"/>
</dbReference>
<dbReference type="GO" id="GO:0015074">
    <property type="term" value="P:DNA integration"/>
    <property type="evidence" value="ECO:0007669"/>
    <property type="project" value="InterPro"/>
</dbReference>
<dbReference type="SUPFAM" id="SSF53098">
    <property type="entry name" value="Ribonuclease H-like"/>
    <property type="match status" value="1"/>
</dbReference>
<evidence type="ECO:0000256" key="2">
    <source>
        <dbReference type="ARBA" id="ARBA00022723"/>
    </source>
</evidence>
<dbReference type="InterPro" id="IPR012337">
    <property type="entry name" value="RNaseH-like_sf"/>
</dbReference>
<dbReference type="InterPro" id="IPR057670">
    <property type="entry name" value="SH3_retrovirus"/>
</dbReference>
<dbReference type="PROSITE" id="PS50158">
    <property type="entry name" value="ZF_CCHC"/>
    <property type="match status" value="1"/>
</dbReference>
<evidence type="ECO:0000256" key="4">
    <source>
        <dbReference type="ARBA" id="ARBA00022801"/>
    </source>
</evidence>
<organism evidence="10 11">
    <name type="scientific">Deinandra increscens subsp. villosa</name>
    <dbReference type="NCBI Taxonomy" id="3103831"/>
    <lineage>
        <taxon>Eukaryota</taxon>
        <taxon>Viridiplantae</taxon>
        <taxon>Streptophyta</taxon>
        <taxon>Embryophyta</taxon>
        <taxon>Tracheophyta</taxon>
        <taxon>Spermatophyta</taxon>
        <taxon>Magnoliopsida</taxon>
        <taxon>eudicotyledons</taxon>
        <taxon>Gunneridae</taxon>
        <taxon>Pentapetalae</taxon>
        <taxon>asterids</taxon>
        <taxon>campanulids</taxon>
        <taxon>Asterales</taxon>
        <taxon>Asteraceae</taxon>
        <taxon>Asteroideae</taxon>
        <taxon>Heliantheae alliance</taxon>
        <taxon>Madieae</taxon>
        <taxon>Madiinae</taxon>
        <taxon>Deinandra</taxon>
    </lineage>
</organism>
<evidence type="ECO:0000256" key="5">
    <source>
        <dbReference type="PROSITE-ProRule" id="PRU00047"/>
    </source>
</evidence>
<dbReference type="InterPro" id="IPR001878">
    <property type="entry name" value="Znf_CCHC"/>
</dbReference>
<dbReference type="SUPFAM" id="SSF57756">
    <property type="entry name" value="Retrovirus zinc finger-like domains"/>
    <property type="match status" value="1"/>
</dbReference>
<dbReference type="PANTHER" id="PTHR42648">
    <property type="entry name" value="TRANSPOSASE, PUTATIVE-RELATED"/>
    <property type="match status" value="1"/>
</dbReference>
<dbReference type="Pfam" id="PF07727">
    <property type="entry name" value="RVT_2"/>
    <property type="match status" value="1"/>
</dbReference>
<keyword evidence="1" id="KW-0645">Protease</keyword>
<dbReference type="InterPro" id="IPR043502">
    <property type="entry name" value="DNA/RNA_pol_sf"/>
</dbReference>
<dbReference type="Pfam" id="PF00098">
    <property type="entry name" value="zf-CCHC"/>
    <property type="match status" value="1"/>
</dbReference>
<keyword evidence="5" id="KW-0863">Zinc-finger</keyword>
<name>A0AAP0DQ95_9ASTR</name>
<dbReference type="GO" id="GO:0008270">
    <property type="term" value="F:zinc ion binding"/>
    <property type="evidence" value="ECO:0007669"/>
    <property type="project" value="UniProtKB-KW"/>
</dbReference>
<dbReference type="SMART" id="SM00343">
    <property type="entry name" value="ZnF_C2HC"/>
    <property type="match status" value="1"/>
</dbReference>
<comment type="caution">
    <text evidence="10">The sequence shown here is derived from an EMBL/GenBank/DDBJ whole genome shotgun (WGS) entry which is preliminary data.</text>
</comment>
<evidence type="ECO:0000256" key="7">
    <source>
        <dbReference type="SAM" id="MobiDB-lite"/>
    </source>
</evidence>
<dbReference type="InterPro" id="IPR036397">
    <property type="entry name" value="RNaseH_sf"/>
</dbReference>
<feature type="compositionally biased region" description="Polar residues" evidence="7">
    <location>
        <begin position="751"/>
        <end position="779"/>
    </location>
</feature>
<dbReference type="InterPro" id="IPR039537">
    <property type="entry name" value="Retrotran_Ty1/copia-like"/>
</dbReference>
<dbReference type="InterPro" id="IPR025724">
    <property type="entry name" value="GAG-pre-integrase_dom"/>
</dbReference>
<protein>
    <recommendedName>
        <fullName evidence="12">Polyprotein</fullName>
    </recommendedName>
</protein>
<dbReference type="EMBL" id="JBCNJP010000007">
    <property type="protein sequence ID" value="KAK9077208.1"/>
    <property type="molecule type" value="Genomic_DNA"/>
</dbReference>
<feature type="coiled-coil region" evidence="6">
    <location>
        <begin position="104"/>
        <end position="131"/>
    </location>
</feature>
<sequence length="1350" mass="155268">MAEESSTYPTQSVPRFDGDYEHWSLIMETLLRSKEYWCVIDPGFEETAAGVAATEEQKALKLKDLKARNYLFQSTDKQILRTMTQKSTAKQIWAAMKMKYQGNTRVKKAQLQRLRREFEMLEMKEEESVSDYMNRVMTVANDMRNYGEDMTDVKIVEKVLRSLTELYNFVVCTIEESKDTDTLSVDELQSSLMVHEQKLKKKVNTNDQVMKVEHEESGAYRGRGRGRNSSNRSRGRGRGGRGRGDWDKSSVECYKCHQMGHFSYECPKGEKSVNYAEFDDTEDILLMTYANLESNEHKGTWFLDSACSNHMTGFKEWFIKLDENYRHTVRLGNDLRLTVKGIGDVRMEVEGNTQVVSRVYYIPELTSNLLSIGQLQEKDLTIIIKQGLCRIYHADRGLIVTSNMTRNRMFLVNAVAKPMVNECHKIDAEINTQIWHRRLGHVNHKFIRTMQYKHMVNGLPLVAEQSRICDVCKLGKQQREPIPRKSVWRASEKLQLIHTDLCGPISPASSSNKRYILMFIDDYSRKGWIHFLTNKSECFEIFKKFKVAVETETGLKIKGLRSDRGGEFTSNMFNEFCENQGIRRQLTTAFTPQQNGVAERRNKTVMNMVRCLLTEKNMPKWFWSEAARWANFILNRCITTALDDKVPEEAWSGIKPHVDSFRVFGCLAYAHIPSQLRTKLDDRSQRCVLLGISVESKAYRLYDPNSNKIIISKDVSFDEEKGWDWTKEQLGSNELTIPVEYVAVEDDSEPTTEVNPETVASQTQVVENTPPNSESQTSHQPDEEQPAVNTMPNIDVPESSNARSGVSKRATRTPAWFDDYQVGEGMFDEEVNLAFFSSCGDPIHYVEAAKDKKWVSAMQTEINAIEKNATWELVDAPADAKPIGVKWLYKTKFNEKGEIDKFKARLVVKGYAQEKGVDYEEVFAPVARWDTIRTMLAVAAQNKWVIYQLDVKSAFLHGELEETVYVNQPQGFIKKGEEHKVYKLKRALYGLKQAPRVWFKRIEGYFLKQGFKQSQYESTLFIKNSWNKVIMVSLYVDDLIYTGNDAQACQAFKEAMQKEFEMTDLGKMKYYLGVEVQQQNGSISICQKKYAKEVLDRFGLWEGNHVKNPIVQGTKVTREGDSPKVNDSEYKCMVGSLMYLTVTRPDLMYGVGLISRYMSDPREEHMALAKRILRYVKGTWNYGLKYTKQEPWKLMVYTDSDYAGDEEDRKCTSGYAFLLSGSAICWSSRKQETVTLSSTEAEYVACTNCACHCIWLKGIMAEICGREMGTLSIWCDNNSSIKMSKNPICNRKTKHIDVRKHYIRELVAKGVVKVEFCPSEEQVADVMTKPVKLETFEKMRNKLGVQIVEV</sequence>
<evidence type="ECO:0008006" key="12">
    <source>
        <dbReference type="Google" id="ProtNLM"/>
    </source>
</evidence>
<dbReference type="GO" id="GO:0004190">
    <property type="term" value="F:aspartic-type endopeptidase activity"/>
    <property type="evidence" value="ECO:0007669"/>
    <property type="project" value="UniProtKB-KW"/>
</dbReference>
<keyword evidence="2" id="KW-0479">Metal-binding</keyword>
<evidence type="ECO:0000259" key="9">
    <source>
        <dbReference type="PROSITE" id="PS50994"/>
    </source>
</evidence>
<evidence type="ECO:0000256" key="1">
    <source>
        <dbReference type="ARBA" id="ARBA00022670"/>
    </source>
</evidence>
<dbReference type="SUPFAM" id="SSF56672">
    <property type="entry name" value="DNA/RNA polymerases"/>
    <property type="match status" value="1"/>
</dbReference>
<evidence type="ECO:0000256" key="3">
    <source>
        <dbReference type="ARBA" id="ARBA00022750"/>
    </source>
</evidence>
<dbReference type="Pfam" id="PF14223">
    <property type="entry name" value="Retrotran_gag_2"/>
    <property type="match status" value="1"/>
</dbReference>
<dbReference type="Gene3D" id="3.30.420.10">
    <property type="entry name" value="Ribonuclease H-like superfamily/Ribonuclease H"/>
    <property type="match status" value="1"/>
</dbReference>
<dbReference type="PROSITE" id="PS50994">
    <property type="entry name" value="INTEGRASE"/>
    <property type="match status" value="1"/>
</dbReference>
<dbReference type="Pfam" id="PF13976">
    <property type="entry name" value="gag_pre-integrs"/>
    <property type="match status" value="1"/>
</dbReference>
<dbReference type="InterPro" id="IPR013103">
    <property type="entry name" value="RVT_2"/>
</dbReference>
<keyword evidence="11" id="KW-1185">Reference proteome</keyword>
<evidence type="ECO:0000256" key="6">
    <source>
        <dbReference type="SAM" id="Coils"/>
    </source>
</evidence>
<dbReference type="Pfam" id="PF00665">
    <property type="entry name" value="rve"/>
    <property type="match status" value="1"/>
</dbReference>
<feature type="domain" description="CCHC-type" evidence="8">
    <location>
        <begin position="253"/>
        <end position="268"/>
    </location>
</feature>
<evidence type="ECO:0000313" key="11">
    <source>
        <dbReference type="Proteomes" id="UP001408789"/>
    </source>
</evidence>
<dbReference type="CDD" id="cd09272">
    <property type="entry name" value="RNase_HI_RT_Ty1"/>
    <property type="match status" value="1"/>
</dbReference>
<feature type="region of interest" description="Disordered" evidence="7">
    <location>
        <begin position="746"/>
        <end position="810"/>
    </location>
</feature>
<keyword evidence="4" id="KW-0378">Hydrolase</keyword>
<dbReference type="PANTHER" id="PTHR42648:SF18">
    <property type="entry name" value="RETROTRANSPOSON, UNCLASSIFIED-LIKE PROTEIN"/>
    <property type="match status" value="1"/>
</dbReference>
<dbReference type="InterPro" id="IPR054722">
    <property type="entry name" value="PolX-like_BBD"/>
</dbReference>